<proteinExistence type="predicted"/>
<evidence type="ECO:0000313" key="1">
    <source>
        <dbReference type="EMBL" id="CDH07660.1"/>
    </source>
</evidence>
<evidence type="ECO:0000313" key="2">
    <source>
        <dbReference type="Proteomes" id="UP000028483"/>
    </source>
</evidence>
<comment type="caution">
    <text evidence="1">The sequence shown here is derived from an EMBL/GenBank/DDBJ whole genome shotgun (WGS) entry which is preliminary data.</text>
</comment>
<reference evidence="1" key="1">
    <citation type="submission" date="2013-07" db="EMBL/GenBank/DDBJ databases">
        <title>Sub-species coevolution in mutualistic symbiosis.</title>
        <authorList>
            <person name="Murfin K."/>
            <person name="Klassen J."/>
            <person name="Lee M."/>
            <person name="Forst S."/>
            <person name="Stock P."/>
            <person name="Goodrich-Blair H."/>
        </authorList>
    </citation>
    <scope>NUCLEOTIDE SEQUENCE [LARGE SCALE GENOMIC DNA]</scope>
    <source>
        <strain evidence="1">Oregonense</strain>
    </source>
</reference>
<gene>
    <name evidence="1" type="ORF">XBO1_480025</name>
</gene>
<name>A0A077P959_XENBV</name>
<protein>
    <submittedName>
        <fullName evidence="1">Uncharacterized protein</fullName>
    </submittedName>
</protein>
<dbReference type="AlphaFoldDB" id="A0A077P959"/>
<dbReference type="HOGENOM" id="CLU_2573090_0_0_6"/>
<accession>A0A077P959</accession>
<dbReference type="EMBL" id="CBSX010000213">
    <property type="protein sequence ID" value="CDH07660.1"/>
    <property type="molecule type" value="Genomic_DNA"/>
</dbReference>
<organism evidence="1 2">
    <name type="scientific">Xenorhabdus bovienii str. oregonense</name>
    <dbReference type="NCBI Taxonomy" id="1398202"/>
    <lineage>
        <taxon>Bacteria</taxon>
        <taxon>Pseudomonadati</taxon>
        <taxon>Pseudomonadota</taxon>
        <taxon>Gammaproteobacteria</taxon>
        <taxon>Enterobacterales</taxon>
        <taxon>Morganellaceae</taxon>
        <taxon>Xenorhabdus</taxon>
    </lineage>
</organism>
<sequence>MKHVYYPAPIRSYLPFEGINIPKDKDTSALVLSFLNANVKQKTMPFKLRNIVFCLTFSTPFANNCLFTTNRPPTGEPEGAR</sequence>
<dbReference type="Proteomes" id="UP000028483">
    <property type="component" value="Unassembled WGS sequence"/>
</dbReference>